<evidence type="ECO:0000259" key="1">
    <source>
        <dbReference type="PROSITE" id="PS50943"/>
    </source>
</evidence>
<reference evidence="3" key="1">
    <citation type="journal article" date="2019" name="Int. J. Syst. Evol. Microbiol.">
        <title>The Global Catalogue of Microorganisms (GCM) 10K type strain sequencing project: providing services to taxonomists for standard genome sequencing and annotation.</title>
        <authorList>
            <consortium name="The Broad Institute Genomics Platform"/>
            <consortium name="The Broad Institute Genome Sequencing Center for Infectious Disease"/>
            <person name="Wu L."/>
            <person name="Ma J."/>
        </authorList>
    </citation>
    <scope>NUCLEOTIDE SEQUENCE [LARGE SCALE GENOMIC DNA]</scope>
    <source>
        <strain evidence="3">JCM 3369</strain>
    </source>
</reference>
<dbReference type="SMART" id="SM00530">
    <property type="entry name" value="HTH_XRE"/>
    <property type="match status" value="1"/>
</dbReference>
<protein>
    <submittedName>
        <fullName evidence="2">Helix-turn-helix domain-containing protein</fullName>
    </submittedName>
</protein>
<accession>A0ABW2CUF1</accession>
<dbReference type="RefSeq" id="WP_160821424.1">
    <property type="nucleotide sequence ID" value="NZ_JBHSXE010000001.1"/>
</dbReference>
<dbReference type="PROSITE" id="PS50943">
    <property type="entry name" value="HTH_CROC1"/>
    <property type="match status" value="1"/>
</dbReference>
<comment type="caution">
    <text evidence="2">The sequence shown here is derived from an EMBL/GenBank/DDBJ whole genome shotgun (WGS) entry which is preliminary data.</text>
</comment>
<feature type="domain" description="HTH cro/C1-type" evidence="1">
    <location>
        <begin position="11"/>
        <end position="66"/>
    </location>
</feature>
<organism evidence="2 3">
    <name type="scientific">Actinomadura yumaensis</name>
    <dbReference type="NCBI Taxonomy" id="111807"/>
    <lineage>
        <taxon>Bacteria</taxon>
        <taxon>Bacillati</taxon>
        <taxon>Actinomycetota</taxon>
        <taxon>Actinomycetes</taxon>
        <taxon>Streptosporangiales</taxon>
        <taxon>Thermomonosporaceae</taxon>
        <taxon>Actinomadura</taxon>
    </lineage>
</organism>
<sequence>MHAETTTGTRLRSLRRWRGMTLEELAGLSGLSKSFLSMAERGLRALDRRSHISALAAALEVSETELVGGPHLGSDHLQSDPHTVVPPIRTALQTNTLLSPGADRARPLDELVAEMARIEPHHQACNYLEVGRSLPWLLDELHFHACAPADEAAYRVALETLVDACVAATFTCKDLGYPDLAHLAAVRAEEAARILDDPVRRGQADFLRIHTMPRAGSWDRTLAAAELAADRLEPHAHDEHGQQVLGMLTLSASLAAAVNHKAQRARDWIGEAADLARRMPDTLDETWMSFSSTNVGVWDVAVNVECGRTGIAVLDLARNVDETKLADKQGRHAAFLADVGRGLARDTKTKDEAVRWLHRAERAAPQWIRNSSPVREAVGVLLEQARTTSQGRELRGMASRMGVPH</sequence>
<evidence type="ECO:0000313" key="2">
    <source>
        <dbReference type="EMBL" id="MFC6884243.1"/>
    </source>
</evidence>
<name>A0ABW2CUF1_9ACTN</name>
<evidence type="ECO:0000313" key="3">
    <source>
        <dbReference type="Proteomes" id="UP001596380"/>
    </source>
</evidence>
<dbReference type="CDD" id="cd00093">
    <property type="entry name" value="HTH_XRE"/>
    <property type="match status" value="1"/>
</dbReference>
<proteinExistence type="predicted"/>
<dbReference type="Gene3D" id="1.10.260.40">
    <property type="entry name" value="lambda repressor-like DNA-binding domains"/>
    <property type="match status" value="1"/>
</dbReference>
<dbReference type="SUPFAM" id="SSF47413">
    <property type="entry name" value="lambda repressor-like DNA-binding domains"/>
    <property type="match status" value="1"/>
</dbReference>
<dbReference type="EMBL" id="JBHSXS010000025">
    <property type="protein sequence ID" value="MFC6884243.1"/>
    <property type="molecule type" value="Genomic_DNA"/>
</dbReference>
<dbReference type="InterPro" id="IPR010982">
    <property type="entry name" value="Lambda_DNA-bd_dom_sf"/>
</dbReference>
<gene>
    <name evidence="2" type="ORF">ACFQKB_31100</name>
</gene>
<dbReference type="Pfam" id="PF13560">
    <property type="entry name" value="HTH_31"/>
    <property type="match status" value="1"/>
</dbReference>
<dbReference type="Proteomes" id="UP001596380">
    <property type="component" value="Unassembled WGS sequence"/>
</dbReference>
<dbReference type="InterPro" id="IPR001387">
    <property type="entry name" value="Cro/C1-type_HTH"/>
</dbReference>
<keyword evidence="3" id="KW-1185">Reference proteome</keyword>